<sequence>MGLIVMANAREYSTYYKGETKEGHK</sequence>
<protein>
    <submittedName>
        <fullName evidence="1">Uncharacterized protein</fullName>
    </submittedName>
</protein>
<proteinExistence type="predicted"/>
<evidence type="ECO:0000313" key="1">
    <source>
        <dbReference type="EMBL" id="KAF7821407.1"/>
    </source>
</evidence>
<reference evidence="1" key="1">
    <citation type="submission" date="2020-09" db="EMBL/GenBank/DDBJ databases">
        <title>Genome-Enabled Discovery of Anthraquinone Biosynthesis in Senna tora.</title>
        <authorList>
            <person name="Kang S.-H."/>
            <person name="Pandey R.P."/>
            <person name="Lee C.-M."/>
            <person name="Sim J.-S."/>
            <person name="Jeong J.-T."/>
            <person name="Choi B.-S."/>
            <person name="Jung M."/>
            <person name="Ginzburg D."/>
            <person name="Zhao K."/>
            <person name="Won S.Y."/>
            <person name="Oh T.-J."/>
            <person name="Yu Y."/>
            <person name="Kim N.-H."/>
            <person name="Lee O.R."/>
            <person name="Lee T.-H."/>
            <person name="Bashyal P."/>
            <person name="Kim T.-S."/>
            <person name="Lee W.-H."/>
            <person name="Kawkins C."/>
            <person name="Kim C.-K."/>
            <person name="Kim J.S."/>
            <person name="Ahn B.O."/>
            <person name="Rhee S.Y."/>
            <person name="Sohng J.K."/>
        </authorList>
    </citation>
    <scope>NUCLEOTIDE SEQUENCE</scope>
    <source>
        <tissue evidence="1">Leaf</tissue>
    </source>
</reference>
<keyword evidence="2" id="KW-1185">Reference proteome</keyword>
<name>A0A834WG20_9FABA</name>
<organism evidence="1 2">
    <name type="scientific">Senna tora</name>
    <dbReference type="NCBI Taxonomy" id="362788"/>
    <lineage>
        <taxon>Eukaryota</taxon>
        <taxon>Viridiplantae</taxon>
        <taxon>Streptophyta</taxon>
        <taxon>Embryophyta</taxon>
        <taxon>Tracheophyta</taxon>
        <taxon>Spermatophyta</taxon>
        <taxon>Magnoliopsida</taxon>
        <taxon>eudicotyledons</taxon>
        <taxon>Gunneridae</taxon>
        <taxon>Pentapetalae</taxon>
        <taxon>rosids</taxon>
        <taxon>fabids</taxon>
        <taxon>Fabales</taxon>
        <taxon>Fabaceae</taxon>
        <taxon>Caesalpinioideae</taxon>
        <taxon>Cassia clade</taxon>
        <taxon>Senna</taxon>
    </lineage>
</organism>
<dbReference type="EMBL" id="JAAIUW010000008">
    <property type="protein sequence ID" value="KAF7821407.1"/>
    <property type="molecule type" value="Genomic_DNA"/>
</dbReference>
<evidence type="ECO:0000313" key="2">
    <source>
        <dbReference type="Proteomes" id="UP000634136"/>
    </source>
</evidence>
<gene>
    <name evidence="1" type="ORF">G2W53_026862</name>
</gene>
<accession>A0A834WG20</accession>
<comment type="caution">
    <text evidence="1">The sequence shown here is derived from an EMBL/GenBank/DDBJ whole genome shotgun (WGS) entry which is preliminary data.</text>
</comment>
<dbReference type="AlphaFoldDB" id="A0A834WG20"/>
<dbReference type="Proteomes" id="UP000634136">
    <property type="component" value="Unassembled WGS sequence"/>
</dbReference>